<dbReference type="OrthoDB" id="444325at2759"/>
<dbReference type="AlphaFoldDB" id="A0A7J0FIQ5"/>
<dbReference type="GO" id="GO:0061632">
    <property type="term" value="F:RNA lariat debranching enzyme activator activity"/>
    <property type="evidence" value="ECO:0007669"/>
    <property type="project" value="TreeGrafter"/>
</dbReference>
<dbReference type="Proteomes" id="UP000585474">
    <property type="component" value="Unassembled WGS sequence"/>
</dbReference>
<proteinExistence type="predicted"/>
<reference evidence="1 2" key="1">
    <citation type="submission" date="2019-07" db="EMBL/GenBank/DDBJ databases">
        <title>De Novo Assembly of kiwifruit Actinidia rufa.</title>
        <authorList>
            <person name="Sugita-Konishi S."/>
            <person name="Sato K."/>
            <person name="Mori E."/>
            <person name="Abe Y."/>
            <person name="Kisaki G."/>
            <person name="Hamano K."/>
            <person name="Suezawa K."/>
            <person name="Otani M."/>
            <person name="Fukuda T."/>
            <person name="Manabe T."/>
            <person name="Gomi K."/>
            <person name="Tabuchi M."/>
            <person name="Akimitsu K."/>
            <person name="Kataoka I."/>
        </authorList>
    </citation>
    <scope>NUCLEOTIDE SEQUENCE [LARGE SCALE GENOMIC DNA]</scope>
    <source>
        <strain evidence="2">cv. Fuchu</strain>
    </source>
</reference>
<dbReference type="EMBL" id="BJWL01000012">
    <property type="protein sequence ID" value="GFY98463.1"/>
    <property type="molecule type" value="Genomic_DNA"/>
</dbReference>
<evidence type="ECO:0000313" key="2">
    <source>
        <dbReference type="Proteomes" id="UP000585474"/>
    </source>
</evidence>
<accession>A0A7J0FIQ5</accession>
<organism evidence="1 2">
    <name type="scientific">Actinidia rufa</name>
    <dbReference type="NCBI Taxonomy" id="165716"/>
    <lineage>
        <taxon>Eukaryota</taxon>
        <taxon>Viridiplantae</taxon>
        <taxon>Streptophyta</taxon>
        <taxon>Embryophyta</taxon>
        <taxon>Tracheophyta</taxon>
        <taxon>Spermatophyta</taxon>
        <taxon>Magnoliopsida</taxon>
        <taxon>eudicotyledons</taxon>
        <taxon>Gunneridae</taxon>
        <taxon>Pentapetalae</taxon>
        <taxon>asterids</taxon>
        <taxon>Ericales</taxon>
        <taxon>Actinidiaceae</taxon>
        <taxon>Actinidia</taxon>
    </lineage>
</organism>
<name>A0A7J0FIQ5_9ERIC</name>
<dbReference type="GO" id="GO:0071014">
    <property type="term" value="C:post-mRNA release spliceosomal complex"/>
    <property type="evidence" value="ECO:0007669"/>
    <property type="project" value="TreeGrafter"/>
</dbReference>
<sequence>MAPPRLLLCGDVLGHLNQLFKRVSSVNKSTGPFDALLCVGQFFPDSSDHLGEFMDYIEGRSEIPLPTYFIGDYGASAMKVLSAATKDPANLGFKMDGLRVCENLYWLKGSGKFTLHGLSVSYLSGRHSTSSQQFGTYSQDDIDALRAFAEEPGIVDLFLTYPCFVIYDIPH</sequence>
<keyword evidence="2" id="KW-1185">Reference proteome</keyword>
<evidence type="ECO:0000313" key="1">
    <source>
        <dbReference type="EMBL" id="GFY98463.1"/>
    </source>
</evidence>
<protein>
    <submittedName>
        <fullName evidence="1">CwfJ-like family protein</fullName>
    </submittedName>
</protein>
<dbReference type="PANTHER" id="PTHR12072:SF4">
    <property type="entry name" value="CWF19-LIKE PROTEIN 1"/>
    <property type="match status" value="1"/>
</dbReference>
<dbReference type="GO" id="GO:0000398">
    <property type="term" value="P:mRNA splicing, via spliceosome"/>
    <property type="evidence" value="ECO:0007669"/>
    <property type="project" value="TreeGrafter"/>
</dbReference>
<comment type="caution">
    <text evidence="1">The sequence shown here is derived from an EMBL/GenBank/DDBJ whole genome shotgun (WGS) entry which is preliminary data.</text>
</comment>
<dbReference type="PANTHER" id="PTHR12072">
    <property type="entry name" value="CWF19, CELL CYCLE CONTROL PROTEIN"/>
    <property type="match status" value="1"/>
</dbReference>
<gene>
    <name evidence="1" type="ORF">Acr_12g0010040</name>
</gene>
<dbReference type="CDD" id="cd07380">
    <property type="entry name" value="MPP_CWF19_N"/>
    <property type="match status" value="1"/>
</dbReference>
<dbReference type="InterPro" id="IPR040194">
    <property type="entry name" value="Cwf19-like"/>
</dbReference>